<reference evidence="2 3" key="1">
    <citation type="submission" date="2019-08" db="EMBL/GenBank/DDBJ databases">
        <title>In-depth cultivation of the pig gut microbiome towards novel bacterial diversity and tailored functional studies.</title>
        <authorList>
            <person name="Wylensek D."/>
            <person name="Hitch T.C.A."/>
            <person name="Clavel T."/>
        </authorList>
    </citation>
    <scope>NUCLEOTIDE SEQUENCE [LARGE SCALE GENOMIC DNA]</scope>
    <source>
        <strain evidence="2 3">BBE-744-WT-12</strain>
    </source>
</reference>
<dbReference type="EMBL" id="VUNS01000007">
    <property type="protein sequence ID" value="MST97067.1"/>
    <property type="molecule type" value="Genomic_DNA"/>
</dbReference>
<dbReference type="PANTHER" id="PTHR47406:SF2">
    <property type="entry name" value="ALPHA GLUCURONIDASE N-TERMINAL DOMAIN-CONTAINING PROTEIN"/>
    <property type="match status" value="1"/>
</dbReference>
<sequence>MRTMWKITILLCCLLGLSLSGAELLTEGGRSRYEIVLPADAVPAEQTAARELQSFLKQISGVELPIVASPSGPAIFIGQSPETASALGIPDWKRLKPDEIRLKSAGGNLYLAGDRPRGTLYAVYELLEKEFGVRFWTADATHVPKREKLELPQIDLRYAPPFEVRAAGYDLIRHDPRFSARTRNNGHGVVDSVEWGGSEQLLGGVHTFSENMPLFSRDKDFASHPEWFSERDGKRVPRQLCLSNPEMRKELTRRVLERLRNYPETRYISVSQDDNHDFCRCAACEAFVKSHGSQSDLLIDAINQVAAAVEKEFPGVYVETLAYYYTRSAPKRVRARRNVVVRYCTIEAASFHPLESEANRALEQDLQEWSRMADHFMIWNYVTDFTKYYQPHPNWHTAAPDLRFFRKCGAISIYEQGSWNGGGAVADLADLRAWLLSKLLWNPDLDTEKLMDEFVTGYYGPAAPAVKSYLQVMEQSARRRPDCRNTCYAPSTAGWLEPAVLVKSYREMEQAYGRVKDDPVYGPRMAAATVPIRAALLERRELLSPPAGKRLPELQDVDVNQAAVETVSRMKRAGVARVNEGGLSPDEWVEQTARGYGVLPNDGERPTAAGSGPYHAWSIRKAAELHALGRELFWEKDPAASVGEAARMPNTHNEWHIQGFGFPAGTFELYAELRCDSGAPAGNAIRVGTYDWSRRREFHRDIPAAEISGENYRAVRIGTVTLNDDICIFIAPVVNPAVRNVWIDRIILIPRKSGR</sequence>
<evidence type="ECO:0000313" key="3">
    <source>
        <dbReference type="Proteomes" id="UP000435649"/>
    </source>
</evidence>
<organism evidence="2 3">
    <name type="scientific">Victivallis lenta</name>
    <dbReference type="NCBI Taxonomy" id="2606640"/>
    <lineage>
        <taxon>Bacteria</taxon>
        <taxon>Pseudomonadati</taxon>
        <taxon>Lentisphaerota</taxon>
        <taxon>Lentisphaeria</taxon>
        <taxon>Victivallales</taxon>
        <taxon>Victivallaceae</taxon>
        <taxon>Victivallis</taxon>
    </lineage>
</organism>
<dbReference type="Gene3D" id="3.30.379.10">
    <property type="entry name" value="Chitobiase/beta-hexosaminidase domain 2-like"/>
    <property type="match status" value="1"/>
</dbReference>
<dbReference type="PANTHER" id="PTHR47406">
    <property type="entry name" value="COAGULATION FACTOR 5/8 TYPE, C-TERMINAL"/>
    <property type="match status" value="1"/>
</dbReference>
<dbReference type="InterPro" id="IPR032287">
    <property type="entry name" value="DUF4838"/>
</dbReference>
<name>A0A844G0G1_9BACT</name>
<comment type="caution">
    <text evidence="2">The sequence shown here is derived from an EMBL/GenBank/DDBJ whole genome shotgun (WGS) entry which is preliminary data.</text>
</comment>
<gene>
    <name evidence="2" type="ORF">FYJ85_08430</name>
</gene>
<protein>
    <submittedName>
        <fullName evidence="2">DUF4838 domain-containing protein</fullName>
    </submittedName>
</protein>
<evidence type="ECO:0000256" key="1">
    <source>
        <dbReference type="ARBA" id="ARBA00022801"/>
    </source>
</evidence>
<keyword evidence="3" id="KW-1185">Reference proteome</keyword>
<dbReference type="GO" id="GO:0016787">
    <property type="term" value="F:hydrolase activity"/>
    <property type="evidence" value="ECO:0007669"/>
    <property type="project" value="UniProtKB-KW"/>
</dbReference>
<evidence type="ECO:0000313" key="2">
    <source>
        <dbReference type="EMBL" id="MST97067.1"/>
    </source>
</evidence>
<dbReference type="Proteomes" id="UP000435649">
    <property type="component" value="Unassembled WGS sequence"/>
</dbReference>
<dbReference type="AlphaFoldDB" id="A0A844G0G1"/>
<proteinExistence type="predicted"/>
<dbReference type="SUPFAM" id="SSF55545">
    <property type="entry name" value="beta-N-acetylhexosaminidase-like domain"/>
    <property type="match status" value="1"/>
</dbReference>
<keyword evidence="1" id="KW-0378">Hydrolase</keyword>
<accession>A0A844G0G1</accession>
<dbReference type="RefSeq" id="WP_154417877.1">
    <property type="nucleotide sequence ID" value="NZ_VUNS01000007.1"/>
</dbReference>
<dbReference type="GO" id="GO:0005975">
    <property type="term" value="P:carbohydrate metabolic process"/>
    <property type="evidence" value="ECO:0007669"/>
    <property type="project" value="UniProtKB-ARBA"/>
</dbReference>
<dbReference type="InterPro" id="IPR029018">
    <property type="entry name" value="Hex-like_dom2"/>
</dbReference>
<dbReference type="Pfam" id="PF16126">
    <property type="entry name" value="DUF4838"/>
    <property type="match status" value="1"/>
</dbReference>